<protein>
    <recommendedName>
        <fullName evidence="3">DUF3933 domain-containing protein</fullName>
    </recommendedName>
</protein>
<evidence type="ECO:0008006" key="3">
    <source>
        <dbReference type="Google" id="ProtNLM"/>
    </source>
</evidence>
<reference evidence="1 2" key="1">
    <citation type="submission" date="2016-08" db="EMBL/GenBank/DDBJ databases">
        <authorList>
            <person name="Loux V."/>
            <person name="Rue O."/>
        </authorList>
    </citation>
    <scope>NUCLEOTIDE SEQUENCE [LARGE SCALE GENOMIC DNA]</scope>
    <source>
        <strain evidence="1 2">AFSSA_08CEB44bac</strain>
    </source>
</reference>
<evidence type="ECO:0000313" key="1">
    <source>
        <dbReference type="EMBL" id="SCL90149.1"/>
    </source>
</evidence>
<sequence>MKQFVICQVIAGTKYLAAYAETKQEAIEKAELLGLRTGERYVVISAKEAEGLEYP</sequence>
<dbReference type="GeneID" id="33899348"/>
<dbReference type="EMBL" id="FMIK01000022">
    <property type="protein sequence ID" value="SCL90149.1"/>
    <property type="molecule type" value="Genomic_DNA"/>
</dbReference>
<dbReference type="InterPro" id="IPR025174">
    <property type="entry name" value="DUF3933"/>
</dbReference>
<accession>A0AAX2CFQ7</accession>
<dbReference type="RefSeq" id="WP_012093994.1">
    <property type="nucleotide sequence ID" value="NZ_CP024096.1"/>
</dbReference>
<gene>
    <name evidence="1" type="ORF">BCB44BAC_01671</name>
</gene>
<evidence type="ECO:0000313" key="2">
    <source>
        <dbReference type="Proteomes" id="UP000242164"/>
    </source>
</evidence>
<dbReference type="AlphaFoldDB" id="A0AAX2CFQ7"/>
<dbReference type="Proteomes" id="UP000242164">
    <property type="component" value="Unassembled WGS sequence"/>
</dbReference>
<proteinExistence type="predicted"/>
<name>A0AAX2CFQ7_9BACI</name>
<dbReference type="Pfam" id="PF13069">
    <property type="entry name" value="DUF3933"/>
    <property type="match status" value="1"/>
</dbReference>
<comment type="caution">
    <text evidence="1">The sequence shown here is derived from an EMBL/GenBank/DDBJ whole genome shotgun (WGS) entry which is preliminary data.</text>
</comment>
<organism evidence="1 2">
    <name type="scientific">Bacillus cytotoxicus</name>
    <dbReference type="NCBI Taxonomy" id="580165"/>
    <lineage>
        <taxon>Bacteria</taxon>
        <taxon>Bacillati</taxon>
        <taxon>Bacillota</taxon>
        <taxon>Bacilli</taxon>
        <taxon>Bacillales</taxon>
        <taxon>Bacillaceae</taxon>
        <taxon>Bacillus</taxon>
        <taxon>Bacillus cereus group</taxon>
    </lineage>
</organism>